<proteinExistence type="predicted"/>
<sequence>MARFLGSNLTPVEFQIEVNNGVRSTTTNATWIGTRTTNDFRLGSNDSTVTIITAAGRVGVGSTTPSYQFQVSGSVSSTIDAAGSGVAYFLRSGGLVSTIGPLSSISVSICTSGAVLASSGFYTTSDARIKKDFTELPGSVADGMLSVKPLLFRYKNQSKSTPLQLGYRAQDLLRAKLPHCVNFIDVEDLPVEDTDLDTHNIQ</sequence>
<dbReference type="EMBL" id="JAENGZ010002840">
    <property type="protein sequence ID" value="KAG6942725.1"/>
    <property type="molecule type" value="Genomic_DNA"/>
</dbReference>
<dbReference type="VEuPathDB" id="FungiDB:PC110_g5625"/>
<evidence type="ECO:0000313" key="3">
    <source>
        <dbReference type="Proteomes" id="UP000688947"/>
    </source>
</evidence>
<gene>
    <name evidence="2" type="ORF">JG687_00018898</name>
</gene>
<organism evidence="2 3">
    <name type="scientific">Phytophthora cactorum</name>
    <dbReference type="NCBI Taxonomy" id="29920"/>
    <lineage>
        <taxon>Eukaryota</taxon>
        <taxon>Sar</taxon>
        <taxon>Stramenopiles</taxon>
        <taxon>Oomycota</taxon>
        <taxon>Peronosporomycetes</taxon>
        <taxon>Peronosporales</taxon>
        <taxon>Peronosporaceae</taxon>
        <taxon>Phytophthora</taxon>
    </lineage>
</organism>
<dbReference type="Proteomes" id="UP000688947">
    <property type="component" value="Unassembled WGS sequence"/>
</dbReference>
<dbReference type="InterPro" id="IPR030392">
    <property type="entry name" value="S74_ICA"/>
</dbReference>
<protein>
    <recommendedName>
        <fullName evidence="1">Peptidase S74 domain-containing protein</fullName>
    </recommendedName>
</protein>
<reference evidence="2" key="1">
    <citation type="submission" date="2021-01" db="EMBL/GenBank/DDBJ databases">
        <title>Phytophthora aleatoria, a newly-described species from Pinus radiata is distinct from Phytophthora cactorum isolates based on comparative genomics.</title>
        <authorList>
            <person name="Mcdougal R."/>
            <person name="Panda P."/>
            <person name="Williams N."/>
            <person name="Studholme D.J."/>
        </authorList>
    </citation>
    <scope>NUCLEOTIDE SEQUENCE</scope>
    <source>
        <strain evidence="2">NZFS 3830</strain>
    </source>
</reference>
<name>A0A8T1TK01_9STRA</name>
<dbReference type="Pfam" id="PF13884">
    <property type="entry name" value="Peptidase_S74"/>
    <property type="match status" value="1"/>
</dbReference>
<comment type="caution">
    <text evidence="2">The sequence shown here is derived from an EMBL/GenBank/DDBJ whole genome shotgun (WGS) entry which is preliminary data.</text>
</comment>
<evidence type="ECO:0000313" key="2">
    <source>
        <dbReference type="EMBL" id="KAG6942725.1"/>
    </source>
</evidence>
<feature type="domain" description="Peptidase S74" evidence="1">
    <location>
        <begin position="125"/>
        <end position="181"/>
    </location>
</feature>
<dbReference type="AlphaFoldDB" id="A0A8T1TK01"/>
<evidence type="ECO:0000259" key="1">
    <source>
        <dbReference type="Pfam" id="PF13884"/>
    </source>
</evidence>
<accession>A0A8T1TK01</accession>
<dbReference type="OrthoDB" id="129311at2759"/>